<dbReference type="AlphaFoldDB" id="A0A0C2FBP1"/>
<dbReference type="InterPro" id="IPR000859">
    <property type="entry name" value="CUB_dom"/>
</dbReference>
<dbReference type="Gene3D" id="2.60.120.290">
    <property type="entry name" value="Spermadhesin, CUB domain"/>
    <property type="match status" value="1"/>
</dbReference>
<reference evidence="4 5" key="1">
    <citation type="submission" date="2013-12" db="EMBL/GenBank/DDBJ databases">
        <title>Draft genome of the parsitic nematode Ancylostoma duodenale.</title>
        <authorList>
            <person name="Mitreva M."/>
        </authorList>
    </citation>
    <scope>NUCLEOTIDE SEQUENCE [LARGE SCALE GENOMIC DNA]</scope>
    <source>
        <strain evidence="4 5">Zhejiang</strain>
    </source>
</reference>
<protein>
    <recommendedName>
        <fullName evidence="3">CUB domain-containing protein</fullName>
    </recommendedName>
</protein>
<keyword evidence="1" id="KW-1015">Disulfide bond</keyword>
<evidence type="ECO:0000313" key="5">
    <source>
        <dbReference type="Proteomes" id="UP000054047"/>
    </source>
</evidence>
<dbReference type="EMBL" id="KN795657">
    <property type="protein sequence ID" value="KIH42466.1"/>
    <property type="molecule type" value="Genomic_DNA"/>
</dbReference>
<organism evidence="4 5">
    <name type="scientific">Ancylostoma duodenale</name>
    <dbReference type="NCBI Taxonomy" id="51022"/>
    <lineage>
        <taxon>Eukaryota</taxon>
        <taxon>Metazoa</taxon>
        <taxon>Ecdysozoa</taxon>
        <taxon>Nematoda</taxon>
        <taxon>Chromadorea</taxon>
        <taxon>Rhabditida</taxon>
        <taxon>Rhabditina</taxon>
        <taxon>Rhabditomorpha</taxon>
        <taxon>Strongyloidea</taxon>
        <taxon>Ancylostomatidae</taxon>
        <taxon>Ancylostomatinae</taxon>
        <taxon>Ancylostoma</taxon>
    </lineage>
</organism>
<evidence type="ECO:0000256" key="1">
    <source>
        <dbReference type="ARBA" id="ARBA00023157"/>
    </source>
</evidence>
<accession>A0A0C2FBP1</accession>
<gene>
    <name evidence="4" type="ORF">ANCDUO_27549</name>
</gene>
<proteinExistence type="predicted"/>
<dbReference type="OrthoDB" id="5843017at2759"/>
<comment type="caution">
    <text evidence="2">Lacks conserved residue(s) required for the propagation of feature annotation.</text>
</comment>
<name>A0A0C2FBP1_9BILA</name>
<keyword evidence="5" id="KW-1185">Reference proteome</keyword>
<evidence type="ECO:0000256" key="2">
    <source>
        <dbReference type="PROSITE-ProRule" id="PRU00059"/>
    </source>
</evidence>
<dbReference type="InterPro" id="IPR035914">
    <property type="entry name" value="Sperma_CUB_dom_sf"/>
</dbReference>
<dbReference type="SUPFAM" id="SSF49854">
    <property type="entry name" value="Spermadhesin, CUB domain"/>
    <property type="match status" value="1"/>
</dbReference>
<evidence type="ECO:0000259" key="3">
    <source>
        <dbReference type="PROSITE" id="PS01180"/>
    </source>
</evidence>
<feature type="domain" description="CUB" evidence="3">
    <location>
        <begin position="1"/>
        <end position="97"/>
    </location>
</feature>
<dbReference type="PROSITE" id="PS01180">
    <property type="entry name" value="CUB"/>
    <property type="match status" value="1"/>
</dbReference>
<dbReference type="Proteomes" id="UP000054047">
    <property type="component" value="Unassembled WGS sequence"/>
</dbReference>
<evidence type="ECO:0000313" key="4">
    <source>
        <dbReference type="EMBL" id="KIH42466.1"/>
    </source>
</evidence>
<sequence length="214" mass="24440">MREKEDFEKCNYWIEAPKGTRIEVKIDRISGSYAVDGCPYFGVEIKSQIDQRATGYRFCAREDAGVTLMSYSNRVPVIIYSREGRTDLKLKYRYASNGKPGPKPEFTTTAPVTATRTRTRVTTYPPRPPVVTTKPFPVTDGFFCVDNPKYRLRHAETNEILFFTSVPSTYEDSPLPKNVRNDGTESDQKNIEINTSSSQSRLVRFCARLERAHT</sequence>